<protein>
    <submittedName>
        <fullName evidence="2">Uncharacterized protein</fullName>
    </submittedName>
</protein>
<proteinExistence type="predicted"/>
<gene>
    <name evidence="2" type="ORF">CI109_105260</name>
</gene>
<accession>A0A5M6C3G8</accession>
<feature type="region of interest" description="Disordered" evidence="1">
    <location>
        <begin position="669"/>
        <end position="721"/>
    </location>
</feature>
<dbReference type="Proteomes" id="UP000322225">
    <property type="component" value="Chromosome 9"/>
</dbReference>
<dbReference type="RefSeq" id="XP_031862605.1">
    <property type="nucleotide sequence ID" value="XM_032003283.1"/>
</dbReference>
<evidence type="ECO:0000313" key="3">
    <source>
        <dbReference type="Proteomes" id="UP000322225"/>
    </source>
</evidence>
<dbReference type="AlphaFoldDB" id="A0A5M6C3G8"/>
<feature type="compositionally biased region" description="Basic residues" evidence="1">
    <location>
        <begin position="409"/>
        <end position="424"/>
    </location>
</feature>
<dbReference type="EMBL" id="CP144059">
    <property type="protein sequence ID" value="WWD20783.1"/>
    <property type="molecule type" value="Genomic_DNA"/>
</dbReference>
<reference evidence="2" key="1">
    <citation type="submission" date="2017-08" db="EMBL/GenBank/DDBJ databases">
        <authorList>
            <person name="Cuomo C."/>
            <person name="Billmyre B."/>
            <person name="Heitman J."/>
        </authorList>
    </citation>
    <scope>NUCLEOTIDE SEQUENCE</scope>
    <source>
        <strain evidence="2">CBS 12478</strain>
    </source>
</reference>
<dbReference type="OrthoDB" id="2591172at2759"/>
<dbReference type="GeneID" id="43587403"/>
<evidence type="ECO:0000313" key="2">
    <source>
        <dbReference type="EMBL" id="WWD20783.1"/>
    </source>
</evidence>
<organism evidence="2 3">
    <name type="scientific">Kwoniella shandongensis</name>
    <dbReference type="NCBI Taxonomy" id="1734106"/>
    <lineage>
        <taxon>Eukaryota</taxon>
        <taxon>Fungi</taxon>
        <taxon>Dikarya</taxon>
        <taxon>Basidiomycota</taxon>
        <taxon>Agaricomycotina</taxon>
        <taxon>Tremellomycetes</taxon>
        <taxon>Tremellales</taxon>
        <taxon>Cryptococcaceae</taxon>
        <taxon>Kwoniella</taxon>
    </lineage>
</organism>
<feature type="region of interest" description="Disordered" evidence="1">
    <location>
        <begin position="327"/>
        <end position="430"/>
    </location>
</feature>
<evidence type="ECO:0000256" key="1">
    <source>
        <dbReference type="SAM" id="MobiDB-lite"/>
    </source>
</evidence>
<feature type="region of interest" description="Disordered" evidence="1">
    <location>
        <begin position="1"/>
        <end position="77"/>
    </location>
</feature>
<sequence length="721" mass="79526">MTSVLQPTFDASRPQSHQGLQSSPIGSPQVHRPSSSQASLHVAPAGSYSPNFGNGPSPQPVSAYPTSQFRSFPPGGIDLTGPQNFLLSGAYPPTAPPISFYPTGPTQIYDSGRSQPMIRTVSHAHPMLSATDRTVSSRYSSSPQSATGLITDGPPTAAGQQPQIWGNPSFIFQADNSSKHINPSLFDINNGQGYTMSRSTSGASDALSDHGRLLTPNVDYHQDRLSPFEQEVRKVSDTLGPNTKRFLSNTFNPLDLQSHSLNISPHPQPGNVFYGGREYANDHFATSAERGGDVKPDLNVIDTDYERERQAQIMENRKLFEEVGLSNRPSFGARPRNASGMGNGNSRKVSTPVKKRPYLGPVRASPRIRQMSRGVSYADLDGRGDESASDEEDEYTDGDLEDEEDFRPSKRSKGRKQMFNRKKSASYGSRRTVSSSASQLSLWGLLQVYPDIPHLFPLFYYTLNNDLTINSDSVPLIGSIPSACTPLEKADTLQAFFHRGKRVLAQLDAFCARCDRKYDGPEQKWPELDYHTRIAVRDVRRKAVERCENYKYTRRDLLDKVLGKNRWQPIETDMIHWRVGMAENDPAGDLHNVTLTLPTPPPHLLYSQQRSERTIRAMPSRARIASAAAPRTVSIAMAEPDDSIYTSNIYSAHGPPPPMYGEDQVPMSVQMPSLPSATGSSGHAHFAGDNAGWENMQRGHKRSRSDEVATSPESEGYDETA</sequence>
<feature type="compositionally biased region" description="Acidic residues" evidence="1">
    <location>
        <begin position="387"/>
        <end position="405"/>
    </location>
</feature>
<keyword evidence="3" id="KW-1185">Reference proteome</keyword>
<feature type="compositionally biased region" description="Polar residues" evidence="1">
    <location>
        <begin position="13"/>
        <end position="39"/>
    </location>
</feature>
<feature type="compositionally biased region" description="Polar residues" evidence="1">
    <location>
        <begin position="670"/>
        <end position="681"/>
    </location>
</feature>
<dbReference type="KEGG" id="ksn:43587403"/>
<reference evidence="2" key="2">
    <citation type="submission" date="2024-01" db="EMBL/GenBank/DDBJ databases">
        <title>Comparative genomics of Cryptococcus and Kwoniella reveals pathogenesis evolution and contrasting modes of karyotype evolution via chromosome fusion or intercentromeric recombination.</title>
        <authorList>
            <person name="Coelho M.A."/>
            <person name="David-Palma M."/>
            <person name="Shea T."/>
            <person name="Bowers K."/>
            <person name="McGinley-Smith S."/>
            <person name="Mohammad A.W."/>
            <person name="Gnirke A."/>
            <person name="Yurkov A.M."/>
            <person name="Nowrousian M."/>
            <person name="Sun S."/>
            <person name="Cuomo C.A."/>
            <person name="Heitman J."/>
        </authorList>
    </citation>
    <scope>NUCLEOTIDE SEQUENCE</scope>
    <source>
        <strain evidence="2">CBS 12478</strain>
    </source>
</reference>
<name>A0A5M6C3G8_9TREE</name>